<dbReference type="Gene3D" id="3.30.1460.10">
    <property type="match status" value="1"/>
</dbReference>
<sequence>MTPDEITQALTQRFGDRVQILPPDAWQVETEDFRLLVLLSEDLSWLRLLIPIAPQPQAEPFMAQILAANFDDTQEVRYAFYQAVLWGVFQSDRSTLTLASFQAAIERLLALKAENLDRFFNDLIDGQIRQIIQAAKLQGQTLDETLQTLQRFYAEGVMGELSMSADSRQNTLAAWQRQLERLWPEVEV</sequence>
<organism evidence="1 2">
    <name type="scientific">Almyronema epifaneia S1</name>
    <dbReference type="NCBI Taxonomy" id="2991925"/>
    <lineage>
        <taxon>Bacteria</taxon>
        <taxon>Bacillati</taxon>
        <taxon>Cyanobacteriota</taxon>
        <taxon>Cyanophyceae</taxon>
        <taxon>Nodosilineales</taxon>
        <taxon>Nodosilineaceae</taxon>
        <taxon>Almyronema</taxon>
        <taxon>Almyronema epifaneia</taxon>
    </lineage>
</organism>
<dbReference type="EMBL" id="JBHZOL010000008">
    <property type="protein sequence ID" value="MFE4104968.1"/>
    <property type="molecule type" value="Genomic_DNA"/>
</dbReference>
<evidence type="ECO:0000313" key="2">
    <source>
        <dbReference type="Proteomes" id="UP001600165"/>
    </source>
</evidence>
<proteinExistence type="predicted"/>
<dbReference type="Proteomes" id="UP001600165">
    <property type="component" value="Unassembled WGS sequence"/>
</dbReference>
<evidence type="ECO:0000313" key="1">
    <source>
        <dbReference type="EMBL" id="MFE4104968.1"/>
    </source>
</evidence>
<gene>
    <name evidence="1" type="ORF">ACFVKH_01675</name>
</gene>
<reference evidence="1 2" key="1">
    <citation type="submission" date="2024-10" db="EMBL/GenBank/DDBJ databases">
        <authorList>
            <person name="Ratan Roy A."/>
            <person name="Morales Sandoval P.H."/>
            <person name="De Los Santos Villalobos S."/>
            <person name="Chakraborty S."/>
            <person name="Mukherjee J."/>
        </authorList>
    </citation>
    <scope>NUCLEOTIDE SEQUENCE [LARGE SCALE GENOMIC DNA]</scope>
    <source>
        <strain evidence="1 2">S1</strain>
    </source>
</reference>
<accession>A0ABW6IA03</accession>
<name>A0ABW6IA03_9CYAN</name>
<comment type="caution">
    <text evidence="1">The sequence shown here is derived from an EMBL/GenBank/DDBJ whole genome shotgun (WGS) entry which is preliminary data.</text>
</comment>
<protein>
    <submittedName>
        <fullName evidence="1">Uncharacterized protein</fullName>
    </submittedName>
</protein>
<keyword evidence="2" id="KW-1185">Reference proteome</keyword>
<dbReference type="SUPFAM" id="SSF69635">
    <property type="entry name" value="Type III secretory system chaperone-like"/>
    <property type="match status" value="1"/>
</dbReference>
<dbReference type="RefSeq" id="WP_377960760.1">
    <property type="nucleotide sequence ID" value="NZ_JBHZOL010000008.1"/>
</dbReference>